<sequence>MDADACPSCGASAVAEESGDGFSRVCTACGVVLDAAPLQATGGFTGGDDGLCFVSSTSRDTMSLLRRDERGGARFQCLLSGGVTGNRRLCHDWIKQVAVKVNMDSVMVQRACDILDRHLVKKQLSQQMAIAAASCYEVLRDNGRSISLPALAKMAQCTGPHLFQAIRAISEDMGKGTVPAMIEELLPEAAQAIDPSERSQVLSRANALLEPLRQCWFLEGRAPRCVGPALVFVAWKSLNVPQRNISLASFCDMHGLGKPNSSIQAANTDLNKVLLQLASQIPWIKGQKLTTRTALMYVPDIIRYSASLVVDAASSATGANVVEQTADQRSAAIYATFRKGRKRPSTVHYNGSSEGPDCDGNRYISDSEIDVLIRSDQEVKVVKAFLESRKRKEVEEAGED</sequence>
<organism evidence="2">
    <name type="scientific">Rhipicephalus appendiculatus</name>
    <name type="common">Brown ear tick</name>
    <dbReference type="NCBI Taxonomy" id="34631"/>
    <lineage>
        <taxon>Eukaryota</taxon>
        <taxon>Metazoa</taxon>
        <taxon>Ecdysozoa</taxon>
        <taxon>Arthropoda</taxon>
        <taxon>Chelicerata</taxon>
        <taxon>Arachnida</taxon>
        <taxon>Acari</taxon>
        <taxon>Parasitiformes</taxon>
        <taxon>Ixodida</taxon>
        <taxon>Ixodoidea</taxon>
        <taxon>Ixodidae</taxon>
        <taxon>Rhipicephalinae</taxon>
        <taxon>Rhipicephalus</taxon>
        <taxon>Rhipicephalus</taxon>
    </lineage>
</organism>
<dbReference type="InterPro" id="IPR054078">
    <property type="entry name" value="BRF2-like_C"/>
</dbReference>
<dbReference type="AlphaFoldDB" id="A0A131YHU2"/>
<dbReference type="EMBL" id="GEDV01010485">
    <property type="protein sequence ID" value="JAP78072.1"/>
    <property type="molecule type" value="Transcribed_RNA"/>
</dbReference>
<reference evidence="2" key="1">
    <citation type="journal article" date="2016" name="Ticks Tick Borne Dis.">
        <title>De novo assembly and annotation of the salivary gland transcriptome of Rhipicephalus appendiculatus male and female ticks during blood feeding.</title>
        <authorList>
            <person name="de Castro M.H."/>
            <person name="de Klerk D."/>
            <person name="Pienaar R."/>
            <person name="Latif A.A."/>
            <person name="Rees D.J."/>
            <person name="Mans B.J."/>
        </authorList>
    </citation>
    <scope>NUCLEOTIDE SEQUENCE</scope>
    <source>
        <tissue evidence="2">Salivary glands</tissue>
    </source>
</reference>
<dbReference type="Pfam" id="PF21886">
    <property type="entry name" value="BRF2-like_C_cyclin_rpt"/>
    <property type="match status" value="1"/>
</dbReference>
<dbReference type="CDD" id="cd00043">
    <property type="entry name" value="CYCLIN_SF"/>
    <property type="match status" value="1"/>
</dbReference>
<feature type="domain" description="BRF2-like C-terminal" evidence="1">
    <location>
        <begin position="197"/>
        <end position="304"/>
    </location>
</feature>
<name>A0A131YHU2_RHIAP</name>
<evidence type="ECO:0000259" key="1">
    <source>
        <dbReference type="Pfam" id="PF21886"/>
    </source>
</evidence>
<accession>A0A131YHU2</accession>
<proteinExistence type="predicted"/>
<protein>
    <submittedName>
        <fullName evidence="2">Transcription factor IIIB 50 kDa subunit</fullName>
    </submittedName>
</protein>
<dbReference type="Gene3D" id="1.10.472.170">
    <property type="match status" value="1"/>
</dbReference>
<evidence type="ECO:0000313" key="2">
    <source>
        <dbReference type="EMBL" id="JAP78072.1"/>
    </source>
</evidence>